<protein>
    <submittedName>
        <fullName evidence="1">Uncharacterized protein</fullName>
    </submittedName>
</protein>
<dbReference type="PROSITE" id="PS51257">
    <property type="entry name" value="PROKAR_LIPOPROTEIN"/>
    <property type="match status" value="1"/>
</dbReference>
<proteinExistence type="predicted"/>
<keyword evidence="2" id="KW-1185">Reference proteome</keyword>
<dbReference type="Proteomes" id="UP000664369">
    <property type="component" value="Unassembled WGS sequence"/>
</dbReference>
<dbReference type="RefSeq" id="WP_208177527.1">
    <property type="nucleotide sequence ID" value="NZ_JAGETZ010000013.1"/>
</dbReference>
<dbReference type="EMBL" id="JAGETZ010000013">
    <property type="protein sequence ID" value="MBO2011839.1"/>
    <property type="molecule type" value="Genomic_DNA"/>
</dbReference>
<organism evidence="1 2">
    <name type="scientific">Hymenobacter negativus</name>
    <dbReference type="NCBI Taxonomy" id="2795026"/>
    <lineage>
        <taxon>Bacteria</taxon>
        <taxon>Pseudomonadati</taxon>
        <taxon>Bacteroidota</taxon>
        <taxon>Cytophagia</taxon>
        <taxon>Cytophagales</taxon>
        <taxon>Hymenobacteraceae</taxon>
        <taxon>Hymenobacter</taxon>
    </lineage>
</organism>
<reference evidence="1 2" key="1">
    <citation type="submission" date="2021-03" db="EMBL/GenBank/DDBJ databases">
        <authorList>
            <person name="Kim M.K."/>
        </authorList>
    </citation>
    <scope>NUCLEOTIDE SEQUENCE [LARGE SCALE GENOMIC DNA]</scope>
    <source>
        <strain evidence="1 2">BT442</strain>
    </source>
</reference>
<gene>
    <name evidence="1" type="ORF">J4E00_22435</name>
</gene>
<evidence type="ECO:0000313" key="2">
    <source>
        <dbReference type="Proteomes" id="UP000664369"/>
    </source>
</evidence>
<sequence length="274" mass="30694">MRSLVGALLIWLLVAGCESNKTSATAETPSSKAVPKLRPDTLAATHISAADTFAESAQASPLEDVPALHIPFEERRTVAPGLVVIIKSIQQPATAVIHDPWDIKATFSILQKGRVIYRDTANGMTYDFSEQPEIRKRYPIWIPTGQTDGELLVAFDNRPSKELARRYFIQNNRVTRIDTILTFNGPAKNYDQDAELEFAGFYGYGEEWDDEKGQHRMMYVPTLYYKVRPTGLVFDSVLTKRKVLAEYGVFQGFKDKGQPGIAVKDLPKGSSKRH</sequence>
<name>A0ABS3QKP4_9BACT</name>
<comment type="caution">
    <text evidence="1">The sequence shown here is derived from an EMBL/GenBank/DDBJ whole genome shotgun (WGS) entry which is preliminary data.</text>
</comment>
<accession>A0ABS3QKP4</accession>
<evidence type="ECO:0000313" key="1">
    <source>
        <dbReference type="EMBL" id="MBO2011839.1"/>
    </source>
</evidence>